<keyword evidence="5 6" id="KW-0961">Cell wall biogenesis/degradation</keyword>
<evidence type="ECO:0000256" key="4">
    <source>
        <dbReference type="ARBA" id="ARBA00022512"/>
    </source>
</evidence>
<keyword evidence="7" id="KW-0472">Membrane</keyword>
<dbReference type="GO" id="GO:0009505">
    <property type="term" value="C:plant-type cell wall"/>
    <property type="evidence" value="ECO:0007669"/>
    <property type="project" value="TreeGrafter"/>
</dbReference>
<dbReference type="EC" id="3.1.1.-" evidence="6"/>
<dbReference type="AlphaFoldDB" id="A0AA88URL5"/>
<dbReference type="Proteomes" id="UP001187471">
    <property type="component" value="Unassembled WGS sequence"/>
</dbReference>
<keyword evidence="4 6" id="KW-0134">Cell wall</keyword>
<comment type="caution">
    <text evidence="8">The sequence shown here is derived from an EMBL/GenBank/DDBJ whole genome shotgun (WGS) entry which is preliminary data.</text>
</comment>
<evidence type="ECO:0000256" key="7">
    <source>
        <dbReference type="SAM" id="Phobius"/>
    </source>
</evidence>
<comment type="subcellular location">
    <subcellularLocation>
        <location evidence="2 6">Secreted</location>
        <location evidence="2 6">Cell wall</location>
    </subcellularLocation>
</comment>
<name>A0AA88URL5_9ASTE</name>
<accession>A0AA88URL5</accession>
<feature type="transmembrane region" description="Helical" evidence="7">
    <location>
        <begin position="46"/>
        <end position="67"/>
    </location>
</feature>
<evidence type="ECO:0000256" key="2">
    <source>
        <dbReference type="ARBA" id="ARBA00004191"/>
    </source>
</evidence>
<keyword evidence="6" id="KW-0378">Hydrolase</keyword>
<evidence type="ECO:0000313" key="9">
    <source>
        <dbReference type="Proteomes" id="UP001187471"/>
    </source>
</evidence>
<dbReference type="GO" id="GO:0071555">
    <property type="term" value="P:cell wall organization"/>
    <property type="evidence" value="ECO:0007669"/>
    <property type="project" value="UniProtKB-KW"/>
</dbReference>
<keyword evidence="9" id="KW-1185">Reference proteome</keyword>
<sequence>MISPTLGQCVCMLFCLVILVNAEDSGVNITIVENAVATGAGQRTLVSVRELVFLLLSVHFTYALLCYPMNMLQFVWMGVHQLTILTRELEMERTVGWFIWRIVVRYCDGSSFTGEAEEVDPALLTGCSAGGLASILHCDNFRDLMPATARRSAANLPPSCTSKMEPTLCFYAQYVVPQIQTPLFILNPAYDTYQVRVHKNTGQIGYLFIERTIYKLLLYPLSIYGWSEMAMAKALGDWYYDRSGFQQIDFKHDLPHFGKTNALRNHGLLSTLGKRIVVRYCDGSSFTGEVEEVDPCFYAQNLVPQIQTPLFILNSAYDTYQVVHNNIGQIGDLFIKRTVYKLLLCPLPIYGWKEMAMAKALGDWYHDRSGFQQIDFKHDLPQ</sequence>
<comment type="similarity">
    <text evidence="3 6">Belongs to the pectinacetylesterase family.</text>
</comment>
<organism evidence="8 9">
    <name type="scientific">Escallonia rubra</name>
    <dbReference type="NCBI Taxonomy" id="112253"/>
    <lineage>
        <taxon>Eukaryota</taxon>
        <taxon>Viridiplantae</taxon>
        <taxon>Streptophyta</taxon>
        <taxon>Embryophyta</taxon>
        <taxon>Tracheophyta</taxon>
        <taxon>Spermatophyta</taxon>
        <taxon>Magnoliopsida</taxon>
        <taxon>eudicotyledons</taxon>
        <taxon>Gunneridae</taxon>
        <taxon>Pentapetalae</taxon>
        <taxon>asterids</taxon>
        <taxon>campanulids</taxon>
        <taxon>Escalloniales</taxon>
        <taxon>Escalloniaceae</taxon>
        <taxon>Escallonia</taxon>
    </lineage>
</organism>
<keyword evidence="6" id="KW-0964">Secreted</keyword>
<evidence type="ECO:0000256" key="6">
    <source>
        <dbReference type="RuleBase" id="RU363114"/>
    </source>
</evidence>
<evidence type="ECO:0000256" key="5">
    <source>
        <dbReference type="ARBA" id="ARBA00023316"/>
    </source>
</evidence>
<keyword evidence="7" id="KW-0812">Transmembrane</keyword>
<evidence type="ECO:0000256" key="3">
    <source>
        <dbReference type="ARBA" id="ARBA00005784"/>
    </source>
</evidence>
<dbReference type="Pfam" id="PF03283">
    <property type="entry name" value="PAE"/>
    <property type="match status" value="3"/>
</dbReference>
<proteinExistence type="inferred from homology"/>
<dbReference type="PANTHER" id="PTHR21562:SF93">
    <property type="entry name" value="PECTIN ACETYLESTERASE 8"/>
    <property type="match status" value="1"/>
</dbReference>
<keyword evidence="7" id="KW-1133">Transmembrane helix</keyword>
<dbReference type="PANTHER" id="PTHR21562">
    <property type="entry name" value="NOTUM-RELATED"/>
    <property type="match status" value="1"/>
</dbReference>
<dbReference type="EMBL" id="JAVXUO010000168">
    <property type="protein sequence ID" value="KAK2994829.1"/>
    <property type="molecule type" value="Genomic_DNA"/>
</dbReference>
<reference evidence="8" key="1">
    <citation type="submission" date="2022-12" db="EMBL/GenBank/DDBJ databases">
        <title>Draft genome assemblies for two species of Escallonia (Escalloniales).</title>
        <authorList>
            <person name="Chanderbali A."/>
            <person name="Dervinis C."/>
            <person name="Anghel I."/>
            <person name="Soltis D."/>
            <person name="Soltis P."/>
            <person name="Zapata F."/>
        </authorList>
    </citation>
    <scope>NUCLEOTIDE SEQUENCE</scope>
    <source>
        <strain evidence="8">UCBG92.1500</strain>
        <tissue evidence="8">Leaf</tissue>
    </source>
</reference>
<dbReference type="GO" id="GO:0052793">
    <property type="term" value="F:pectin acetylesterase activity"/>
    <property type="evidence" value="ECO:0007669"/>
    <property type="project" value="TreeGrafter"/>
</dbReference>
<evidence type="ECO:0000256" key="1">
    <source>
        <dbReference type="ARBA" id="ARBA00003534"/>
    </source>
</evidence>
<keyword evidence="6" id="KW-0732">Signal</keyword>
<feature type="chain" id="PRO_5041514826" description="Pectin acetylesterase" evidence="6">
    <location>
        <begin position="23"/>
        <end position="382"/>
    </location>
</feature>
<dbReference type="InterPro" id="IPR004963">
    <property type="entry name" value="PAE/NOTUM"/>
</dbReference>
<comment type="function">
    <text evidence="1 6">Hydrolyzes acetyl esters in homogalacturonan regions of pectin. In type I primary cell wall, galacturonic acid residues of pectin can be acetylated at the O-2 and O-3 positions. Decreasing the degree of acetylation of pectin gels in vitro alters their physical properties.</text>
</comment>
<gene>
    <name evidence="8" type="ORF">RJ640_018811</name>
</gene>
<feature type="non-terminal residue" evidence="8">
    <location>
        <position position="1"/>
    </location>
</feature>
<evidence type="ECO:0000313" key="8">
    <source>
        <dbReference type="EMBL" id="KAK2994829.1"/>
    </source>
</evidence>
<feature type="signal peptide" evidence="6">
    <location>
        <begin position="1"/>
        <end position="22"/>
    </location>
</feature>
<protein>
    <recommendedName>
        <fullName evidence="6">Pectin acetylesterase</fullName>
        <ecNumber evidence="6">3.1.1.-</ecNumber>
    </recommendedName>
</protein>